<keyword evidence="5" id="KW-1185">Reference proteome</keyword>
<evidence type="ECO:0000256" key="1">
    <source>
        <dbReference type="ARBA" id="ARBA00008324"/>
    </source>
</evidence>
<gene>
    <name evidence="4" type="ORF">IC609_06060</name>
</gene>
<reference evidence="4" key="1">
    <citation type="submission" date="2020-09" db="EMBL/GenBank/DDBJ databases">
        <title>Genome seq and assembly of Limnohabitants sp.</title>
        <authorList>
            <person name="Chhetri G."/>
        </authorList>
    </citation>
    <scope>NUCLEOTIDE SEQUENCE</scope>
    <source>
        <strain evidence="4">JUR4</strain>
    </source>
</reference>
<dbReference type="Pfam" id="PF03061">
    <property type="entry name" value="4HBT"/>
    <property type="match status" value="1"/>
</dbReference>
<evidence type="ECO:0000313" key="4">
    <source>
        <dbReference type="EMBL" id="MBD8050100.1"/>
    </source>
</evidence>
<dbReference type="Proteomes" id="UP000647424">
    <property type="component" value="Unassembled WGS sequence"/>
</dbReference>
<evidence type="ECO:0000313" key="5">
    <source>
        <dbReference type="Proteomes" id="UP000647424"/>
    </source>
</evidence>
<dbReference type="InterPro" id="IPR039298">
    <property type="entry name" value="ACOT13"/>
</dbReference>
<name>A0A927FET7_9BURK</name>
<comment type="similarity">
    <text evidence="1">Belongs to the thioesterase PaaI family.</text>
</comment>
<dbReference type="InterPro" id="IPR029069">
    <property type="entry name" value="HotDog_dom_sf"/>
</dbReference>
<dbReference type="SUPFAM" id="SSF54637">
    <property type="entry name" value="Thioesterase/thiol ester dehydrase-isomerase"/>
    <property type="match status" value="1"/>
</dbReference>
<dbReference type="NCBIfam" id="TIGR00369">
    <property type="entry name" value="unchar_dom_1"/>
    <property type="match status" value="1"/>
</dbReference>
<evidence type="ECO:0000259" key="3">
    <source>
        <dbReference type="Pfam" id="PF03061"/>
    </source>
</evidence>
<dbReference type="AlphaFoldDB" id="A0A927FET7"/>
<dbReference type="PANTHER" id="PTHR21660">
    <property type="entry name" value="THIOESTERASE SUPERFAMILY MEMBER-RELATED"/>
    <property type="match status" value="1"/>
</dbReference>
<protein>
    <submittedName>
        <fullName evidence="4">PaaI family thioesterase</fullName>
    </submittedName>
</protein>
<accession>A0A927FET7</accession>
<dbReference type="RefSeq" id="WP_191818518.1">
    <property type="nucleotide sequence ID" value="NZ_JACYFT010000001.1"/>
</dbReference>
<sequence length="137" mass="14679">MKPVTSDDPLAIFAKTPFTRLLGMRRDHSEGGRAQISLDPHADLGNVIGAVHGGVVVTLLDVVMASAAVSRVNFQKTVVTLNLDTSFLEPGRGPLTAQGEVVRCDDDVAWCQAKVCDAQGRVVAKAHGSFRYLPRPQ</sequence>
<dbReference type="CDD" id="cd03443">
    <property type="entry name" value="PaaI_thioesterase"/>
    <property type="match status" value="1"/>
</dbReference>
<organism evidence="4 5">
    <name type="scientific">Limnohabitans radicicola</name>
    <dbReference type="NCBI Taxonomy" id="2771427"/>
    <lineage>
        <taxon>Bacteria</taxon>
        <taxon>Pseudomonadati</taxon>
        <taxon>Pseudomonadota</taxon>
        <taxon>Betaproteobacteria</taxon>
        <taxon>Burkholderiales</taxon>
        <taxon>Comamonadaceae</taxon>
        <taxon>Limnohabitans</taxon>
    </lineage>
</organism>
<dbReference type="InterPro" id="IPR003736">
    <property type="entry name" value="PAAI_dom"/>
</dbReference>
<dbReference type="EMBL" id="JACYFT010000001">
    <property type="protein sequence ID" value="MBD8050100.1"/>
    <property type="molecule type" value="Genomic_DNA"/>
</dbReference>
<feature type="domain" description="Thioesterase" evidence="3">
    <location>
        <begin position="49"/>
        <end position="124"/>
    </location>
</feature>
<comment type="caution">
    <text evidence="4">The sequence shown here is derived from an EMBL/GenBank/DDBJ whole genome shotgun (WGS) entry which is preliminary data.</text>
</comment>
<dbReference type="Gene3D" id="3.10.129.10">
    <property type="entry name" value="Hotdog Thioesterase"/>
    <property type="match status" value="1"/>
</dbReference>
<dbReference type="InterPro" id="IPR006683">
    <property type="entry name" value="Thioestr_dom"/>
</dbReference>
<dbReference type="GO" id="GO:0047617">
    <property type="term" value="F:fatty acyl-CoA hydrolase activity"/>
    <property type="evidence" value="ECO:0007669"/>
    <property type="project" value="InterPro"/>
</dbReference>
<proteinExistence type="inferred from homology"/>
<evidence type="ECO:0000256" key="2">
    <source>
        <dbReference type="ARBA" id="ARBA00022801"/>
    </source>
</evidence>
<dbReference type="PANTHER" id="PTHR21660:SF1">
    <property type="entry name" value="ACYL-COENZYME A THIOESTERASE 13"/>
    <property type="match status" value="1"/>
</dbReference>
<keyword evidence="2" id="KW-0378">Hydrolase</keyword>